<keyword evidence="2 6" id="KW-0963">Cytoplasm</keyword>
<dbReference type="GO" id="GO:0008168">
    <property type="term" value="F:methyltransferase activity"/>
    <property type="evidence" value="ECO:0007669"/>
    <property type="project" value="UniProtKB-KW"/>
</dbReference>
<dbReference type="CDD" id="cd02440">
    <property type="entry name" value="AdoMet_MTases"/>
    <property type="match status" value="1"/>
</dbReference>
<dbReference type="EC" id="2.1.1.-" evidence="6"/>
<keyword evidence="7" id="KW-0689">Ribosomal protein</keyword>
<dbReference type="PANTHER" id="PTHR43648">
    <property type="entry name" value="ELECTRON TRANSFER FLAVOPROTEIN BETA SUBUNIT LYSINE METHYLTRANSFERASE"/>
    <property type="match status" value="1"/>
</dbReference>
<proteinExistence type="inferred from homology"/>
<evidence type="ECO:0000256" key="2">
    <source>
        <dbReference type="ARBA" id="ARBA00022490"/>
    </source>
</evidence>
<dbReference type="InterPro" id="IPR029063">
    <property type="entry name" value="SAM-dependent_MTases_sf"/>
</dbReference>
<protein>
    <recommendedName>
        <fullName evidence="6">Ribosomal protein L11 methyltransferase</fullName>
        <shortName evidence="6">L11 Mtase</shortName>
        <ecNumber evidence="6">2.1.1.-</ecNumber>
    </recommendedName>
</protein>
<evidence type="ECO:0000256" key="6">
    <source>
        <dbReference type="HAMAP-Rule" id="MF_00735"/>
    </source>
</evidence>
<comment type="catalytic activity">
    <reaction evidence="6">
        <text>L-lysyl-[protein] + 3 S-adenosyl-L-methionine = N(6),N(6),N(6)-trimethyl-L-lysyl-[protein] + 3 S-adenosyl-L-homocysteine + 3 H(+)</text>
        <dbReference type="Rhea" id="RHEA:54192"/>
        <dbReference type="Rhea" id="RHEA-COMP:9752"/>
        <dbReference type="Rhea" id="RHEA-COMP:13826"/>
        <dbReference type="ChEBI" id="CHEBI:15378"/>
        <dbReference type="ChEBI" id="CHEBI:29969"/>
        <dbReference type="ChEBI" id="CHEBI:57856"/>
        <dbReference type="ChEBI" id="CHEBI:59789"/>
        <dbReference type="ChEBI" id="CHEBI:61961"/>
    </reaction>
</comment>
<keyword evidence="4 6" id="KW-0808">Transferase</keyword>
<dbReference type="GO" id="GO:0005840">
    <property type="term" value="C:ribosome"/>
    <property type="evidence" value="ECO:0007669"/>
    <property type="project" value="UniProtKB-KW"/>
</dbReference>
<feature type="binding site" evidence="6">
    <location>
        <position position="177"/>
    </location>
    <ligand>
        <name>S-adenosyl-L-methionine</name>
        <dbReference type="ChEBI" id="CHEBI:59789"/>
    </ligand>
</feature>
<feature type="binding site" evidence="6">
    <location>
        <position position="257"/>
    </location>
    <ligand>
        <name>S-adenosyl-L-methionine</name>
        <dbReference type="ChEBI" id="CHEBI:59789"/>
    </ligand>
</feature>
<keyword evidence="5 6" id="KW-0949">S-adenosyl-L-methionine</keyword>
<comment type="similarity">
    <text evidence="1 6">Belongs to the methyltransferase superfamily. PrmA family.</text>
</comment>
<dbReference type="Pfam" id="PF06325">
    <property type="entry name" value="PrmA"/>
    <property type="match status" value="1"/>
</dbReference>
<reference evidence="8" key="1">
    <citation type="journal article" date="2019" name="Int. J. Syst. Evol. Microbiol.">
        <title>The Global Catalogue of Microorganisms (GCM) 10K type strain sequencing project: providing services to taxonomists for standard genome sequencing and annotation.</title>
        <authorList>
            <consortium name="The Broad Institute Genomics Platform"/>
            <consortium name="The Broad Institute Genome Sequencing Center for Infectious Disease"/>
            <person name="Wu L."/>
            <person name="Ma J."/>
        </authorList>
    </citation>
    <scope>NUCLEOTIDE SEQUENCE [LARGE SCALE GENOMIC DNA]</scope>
    <source>
        <strain evidence="8">CGMCC 1.16619</strain>
    </source>
</reference>
<dbReference type="RefSeq" id="WP_377321844.1">
    <property type="nucleotide sequence ID" value="NZ_JBHSNF010000004.1"/>
</dbReference>
<gene>
    <name evidence="6 7" type="primary">prmA</name>
    <name evidence="7" type="ORF">ACFPPA_16330</name>
</gene>
<comment type="subcellular location">
    <subcellularLocation>
        <location evidence="6">Cytoplasm</location>
    </subcellularLocation>
</comment>
<keyword evidence="8" id="KW-1185">Reference proteome</keyword>
<evidence type="ECO:0000313" key="7">
    <source>
        <dbReference type="EMBL" id="MFC5527309.1"/>
    </source>
</evidence>
<dbReference type="Gene3D" id="3.40.50.150">
    <property type="entry name" value="Vaccinia Virus protein VP39"/>
    <property type="match status" value="1"/>
</dbReference>
<dbReference type="SUPFAM" id="SSF53335">
    <property type="entry name" value="S-adenosyl-L-methionine-dependent methyltransferases"/>
    <property type="match status" value="1"/>
</dbReference>
<dbReference type="PIRSF" id="PIRSF000401">
    <property type="entry name" value="RPL11_MTase"/>
    <property type="match status" value="1"/>
</dbReference>
<evidence type="ECO:0000256" key="4">
    <source>
        <dbReference type="ARBA" id="ARBA00022679"/>
    </source>
</evidence>
<sequence>MPWLELSLTVRIDQQPGAEEALGDLGALSITLRDADAETPDEQAIFEPGVGELPLWPTITLNALFDEHADRRGLVEALGELLPWLEPAHLQFHEVADQDWERAWMDQFKPMPFGRRLWIYPWNIEPPTHNESGDEELVVVRLDPGLAFGSGTHPTTALCLEWLDGLELHGKTLTDFGCGSGILAIAALKLGAASAVGVDNDPQALIASADNAERNGVAERLTLFLPQDFATAATPAHPAPAALVHPCISPADVFIANILAGPLGELAPTFAAAARAGAPFAISGILLGQQDELLQRYAEWFEELRVDTRDDWVRISGRRRS</sequence>
<feature type="binding site" evidence="6">
    <location>
        <position position="199"/>
    </location>
    <ligand>
        <name>S-adenosyl-L-methionine</name>
        <dbReference type="ChEBI" id="CHEBI:59789"/>
    </ligand>
</feature>
<dbReference type="GO" id="GO:0032259">
    <property type="term" value="P:methylation"/>
    <property type="evidence" value="ECO:0007669"/>
    <property type="project" value="UniProtKB-KW"/>
</dbReference>
<evidence type="ECO:0000256" key="5">
    <source>
        <dbReference type="ARBA" id="ARBA00022691"/>
    </source>
</evidence>
<evidence type="ECO:0000256" key="3">
    <source>
        <dbReference type="ARBA" id="ARBA00022603"/>
    </source>
</evidence>
<dbReference type="NCBIfam" id="TIGR00406">
    <property type="entry name" value="prmA"/>
    <property type="match status" value="1"/>
</dbReference>
<dbReference type="Proteomes" id="UP001596114">
    <property type="component" value="Unassembled WGS sequence"/>
</dbReference>
<dbReference type="PANTHER" id="PTHR43648:SF1">
    <property type="entry name" value="ELECTRON TRANSFER FLAVOPROTEIN BETA SUBUNIT LYSINE METHYLTRANSFERASE"/>
    <property type="match status" value="1"/>
</dbReference>
<organism evidence="7 8">
    <name type="scientific">Rhodanobacter ginsengisoli</name>
    <dbReference type="NCBI Taxonomy" id="418646"/>
    <lineage>
        <taxon>Bacteria</taxon>
        <taxon>Pseudomonadati</taxon>
        <taxon>Pseudomonadota</taxon>
        <taxon>Gammaproteobacteria</taxon>
        <taxon>Lysobacterales</taxon>
        <taxon>Rhodanobacteraceae</taxon>
        <taxon>Rhodanobacter</taxon>
    </lineage>
</organism>
<dbReference type="HAMAP" id="MF_00735">
    <property type="entry name" value="Methyltr_PrmA"/>
    <property type="match status" value="1"/>
</dbReference>
<dbReference type="InterPro" id="IPR050078">
    <property type="entry name" value="Ribosomal_L11_MeTrfase_PrmA"/>
</dbReference>
<comment type="function">
    <text evidence="6">Methylates ribosomal protein L11.</text>
</comment>
<keyword evidence="7" id="KW-0687">Ribonucleoprotein</keyword>
<feature type="binding site" evidence="6">
    <location>
        <position position="156"/>
    </location>
    <ligand>
        <name>S-adenosyl-L-methionine</name>
        <dbReference type="ChEBI" id="CHEBI:59789"/>
    </ligand>
</feature>
<evidence type="ECO:0000313" key="8">
    <source>
        <dbReference type="Proteomes" id="UP001596114"/>
    </source>
</evidence>
<accession>A0ABW0QQP3</accession>
<comment type="caution">
    <text evidence="7">The sequence shown here is derived from an EMBL/GenBank/DDBJ whole genome shotgun (WGS) entry which is preliminary data.</text>
</comment>
<name>A0ABW0QQP3_9GAMM</name>
<dbReference type="InterPro" id="IPR004498">
    <property type="entry name" value="Ribosomal_PrmA_MeTrfase"/>
</dbReference>
<evidence type="ECO:0000256" key="1">
    <source>
        <dbReference type="ARBA" id="ARBA00009741"/>
    </source>
</evidence>
<dbReference type="EMBL" id="JBHSNF010000004">
    <property type="protein sequence ID" value="MFC5527309.1"/>
    <property type="molecule type" value="Genomic_DNA"/>
</dbReference>
<keyword evidence="3 6" id="KW-0489">Methyltransferase</keyword>